<proteinExistence type="predicted"/>
<name>A0A3M6RKR7_9BURK</name>
<organism evidence="1 2">
    <name type="scientific">Vandammella animalimorsus</name>
    <dbReference type="NCBI Taxonomy" id="2029117"/>
    <lineage>
        <taxon>Bacteria</taxon>
        <taxon>Pseudomonadati</taxon>
        <taxon>Pseudomonadota</taxon>
        <taxon>Betaproteobacteria</taxon>
        <taxon>Burkholderiales</taxon>
        <taxon>Comamonadaceae</taxon>
        <taxon>Vandammella</taxon>
    </lineage>
</organism>
<dbReference type="AlphaFoldDB" id="A0A3M6RKR7"/>
<evidence type="ECO:0000313" key="2">
    <source>
        <dbReference type="Proteomes" id="UP000275180"/>
    </source>
</evidence>
<protein>
    <submittedName>
        <fullName evidence="1">Uncharacterized protein</fullName>
    </submittedName>
</protein>
<comment type="caution">
    <text evidence="1">The sequence shown here is derived from an EMBL/GenBank/DDBJ whole genome shotgun (WGS) entry which is preliminary data.</text>
</comment>
<dbReference type="EMBL" id="RDQJ01000005">
    <property type="protein sequence ID" value="RMX16035.1"/>
    <property type="molecule type" value="Genomic_DNA"/>
</dbReference>
<accession>A0A3M6RKR7</accession>
<sequence>MHGVVAVVFVGQAQLLQAEAGAGLDEAVEAVVAVVGAALDVSACLSLDVGDVAVLVVLLLIRNQTT</sequence>
<gene>
    <name evidence="1" type="ORF">EBQ34_05590</name>
</gene>
<evidence type="ECO:0000313" key="1">
    <source>
        <dbReference type="EMBL" id="RMX16035.1"/>
    </source>
</evidence>
<reference evidence="1 2" key="1">
    <citation type="submission" date="2018-10" db="EMBL/GenBank/DDBJ databases">
        <title>Comamonadaceae CDC group NO-1 genome sequencing and assembly.</title>
        <authorList>
            <person name="Bernier A.-M."/>
            <person name="Bernard K."/>
        </authorList>
    </citation>
    <scope>NUCLEOTIDE SEQUENCE [LARGE SCALE GENOMIC DNA]</scope>
    <source>
        <strain evidence="1 2">NML180582</strain>
    </source>
</reference>
<dbReference type="Proteomes" id="UP000275180">
    <property type="component" value="Unassembled WGS sequence"/>
</dbReference>